<gene>
    <name evidence="2" type="ORF">GNZ21_05960</name>
</gene>
<dbReference type="RefSeq" id="WP_157322305.1">
    <property type="nucleotide sequence ID" value="NZ_BMFX01000001.1"/>
</dbReference>
<protein>
    <submittedName>
        <fullName evidence="2">Uncharacterized protein</fullName>
    </submittedName>
</protein>
<dbReference type="Proteomes" id="UP000460157">
    <property type="component" value="Unassembled WGS sequence"/>
</dbReference>
<name>A0A7K1UHF3_9MICC</name>
<evidence type="ECO:0000313" key="2">
    <source>
        <dbReference type="EMBL" id="MVT25907.1"/>
    </source>
</evidence>
<evidence type="ECO:0000313" key="3">
    <source>
        <dbReference type="Proteomes" id="UP000460157"/>
    </source>
</evidence>
<dbReference type="EMBL" id="WRPM01000038">
    <property type="protein sequence ID" value="MVT25907.1"/>
    <property type="molecule type" value="Genomic_DNA"/>
</dbReference>
<reference evidence="2 3" key="1">
    <citation type="submission" date="2019-12" db="EMBL/GenBank/DDBJ databases">
        <title>Nesterenkonia muleiensis sp. nov., a novel actinobacterium isolated from sap of Populus euphratica.</title>
        <authorList>
            <person name="Wang R."/>
        </authorList>
    </citation>
    <scope>NUCLEOTIDE SEQUENCE [LARGE SCALE GENOMIC DNA]</scope>
    <source>
        <strain evidence="2 3">F10</strain>
    </source>
</reference>
<sequence>MAATDNKLRSIAGILGIGSIALVGITACDDGGDTEDPADNGGVEEPAPEEDPAEEDPMEEDTEGEG</sequence>
<feature type="compositionally biased region" description="Acidic residues" evidence="1">
    <location>
        <begin position="46"/>
        <end position="66"/>
    </location>
</feature>
<comment type="caution">
    <text evidence="2">The sequence shown here is derived from an EMBL/GenBank/DDBJ whole genome shotgun (WGS) entry which is preliminary data.</text>
</comment>
<dbReference type="PROSITE" id="PS51257">
    <property type="entry name" value="PROKAR_LIPOPROTEIN"/>
    <property type="match status" value="1"/>
</dbReference>
<keyword evidence="3" id="KW-1185">Reference proteome</keyword>
<organism evidence="2 3">
    <name type="scientific">Nesterenkonia alkaliphila</name>
    <dbReference type="NCBI Taxonomy" id="1463631"/>
    <lineage>
        <taxon>Bacteria</taxon>
        <taxon>Bacillati</taxon>
        <taxon>Actinomycetota</taxon>
        <taxon>Actinomycetes</taxon>
        <taxon>Micrococcales</taxon>
        <taxon>Micrococcaceae</taxon>
        <taxon>Nesterenkonia</taxon>
    </lineage>
</organism>
<dbReference type="AlphaFoldDB" id="A0A7K1UHF3"/>
<accession>A0A7K1UHF3</accession>
<proteinExistence type="predicted"/>
<evidence type="ECO:0000256" key="1">
    <source>
        <dbReference type="SAM" id="MobiDB-lite"/>
    </source>
</evidence>
<feature type="region of interest" description="Disordered" evidence="1">
    <location>
        <begin position="27"/>
        <end position="66"/>
    </location>
</feature>